<keyword evidence="4" id="KW-1003">Cell membrane</keyword>
<evidence type="ECO:0000256" key="5">
    <source>
        <dbReference type="ARBA" id="ARBA00022692"/>
    </source>
</evidence>
<evidence type="ECO:0000256" key="3">
    <source>
        <dbReference type="ARBA" id="ARBA00022448"/>
    </source>
</evidence>
<feature type="transmembrane region" description="Helical" evidence="8">
    <location>
        <begin position="231"/>
        <end position="263"/>
    </location>
</feature>
<dbReference type="Proteomes" id="UP000276349">
    <property type="component" value="Unassembled WGS sequence"/>
</dbReference>
<comment type="similarity">
    <text evidence="2">Belongs to the binding-protein-dependent transport system permease family. FecCD subfamily.</text>
</comment>
<evidence type="ECO:0000256" key="4">
    <source>
        <dbReference type="ARBA" id="ARBA00022475"/>
    </source>
</evidence>
<sequence>MTTWHKWRTIILLFLGSLASIILAISLGAKDISFMTMWTSIFHFDANNNLHQIIYEIRLPRVLGAAFVGMAFAVAGSIIQAVTRNSLADIGILGINGGAVLFVTICFAFYPAISYGWLTFFSFVGATLSTILVFSIGLVARGNLSPLTFTIAGAVIAAFLHAISSGIAIFFDLNRDLAFWYAGGVAGVTWGQLPIFITIVIIAVFVAILLGKQLTIIGAGQEMASSLGINIRFLLFSSMGLVVLLGGAGVAVAGSISFVGLIIPHVARKFVGHDYRWIIPASALLGSTLVVMADLLARIIFAPKELALGILIAFIGVPFFLIVAKKMEGI</sequence>
<keyword evidence="3" id="KW-0813">Transport</keyword>
<dbReference type="FunFam" id="1.10.3470.10:FF:000001">
    <property type="entry name" value="Vitamin B12 ABC transporter permease BtuC"/>
    <property type="match status" value="1"/>
</dbReference>
<dbReference type="GO" id="GO:0005886">
    <property type="term" value="C:plasma membrane"/>
    <property type="evidence" value="ECO:0007669"/>
    <property type="project" value="UniProtKB-SubCell"/>
</dbReference>
<dbReference type="PANTHER" id="PTHR30472:SF65">
    <property type="entry name" value="SIDEROPHORE TRANSPORT SYSTEM PERMEASE PROTEIN YFIZ-RELATED"/>
    <property type="match status" value="1"/>
</dbReference>
<dbReference type="GO" id="GO:0033214">
    <property type="term" value="P:siderophore-iron import into cell"/>
    <property type="evidence" value="ECO:0007669"/>
    <property type="project" value="TreeGrafter"/>
</dbReference>
<proteinExistence type="inferred from homology"/>
<feature type="transmembrane region" description="Helical" evidence="8">
    <location>
        <begin position="90"/>
        <end position="110"/>
    </location>
</feature>
<feature type="transmembrane region" description="Helical" evidence="8">
    <location>
        <begin position="275"/>
        <end position="297"/>
    </location>
</feature>
<keyword evidence="7 8" id="KW-0472">Membrane</keyword>
<protein>
    <submittedName>
        <fullName evidence="9">Iron ABC transporter permease</fullName>
    </submittedName>
</protein>
<dbReference type="EMBL" id="RXNR01000014">
    <property type="protein sequence ID" value="RTQ93986.1"/>
    <property type="molecule type" value="Genomic_DNA"/>
</dbReference>
<dbReference type="SUPFAM" id="SSF81345">
    <property type="entry name" value="ABC transporter involved in vitamin B12 uptake, BtuC"/>
    <property type="match status" value="1"/>
</dbReference>
<dbReference type="GO" id="GO:0022857">
    <property type="term" value="F:transmembrane transporter activity"/>
    <property type="evidence" value="ECO:0007669"/>
    <property type="project" value="InterPro"/>
</dbReference>
<feature type="transmembrane region" description="Helical" evidence="8">
    <location>
        <begin position="191"/>
        <end position="210"/>
    </location>
</feature>
<dbReference type="PANTHER" id="PTHR30472">
    <property type="entry name" value="FERRIC ENTEROBACTIN TRANSPORT SYSTEM PERMEASE PROTEIN"/>
    <property type="match status" value="1"/>
</dbReference>
<dbReference type="Gene3D" id="1.10.3470.10">
    <property type="entry name" value="ABC transporter involved in vitamin B12 uptake, BtuC"/>
    <property type="match status" value="1"/>
</dbReference>
<evidence type="ECO:0000313" key="10">
    <source>
        <dbReference type="Proteomes" id="UP000276349"/>
    </source>
</evidence>
<feature type="transmembrane region" description="Helical" evidence="8">
    <location>
        <begin position="306"/>
        <end position="324"/>
    </location>
</feature>
<dbReference type="InterPro" id="IPR037294">
    <property type="entry name" value="ABC_BtuC-like"/>
</dbReference>
<accession>A0A431UU69</accession>
<evidence type="ECO:0000313" key="9">
    <source>
        <dbReference type="EMBL" id="RTQ93986.1"/>
    </source>
</evidence>
<gene>
    <name evidence="9" type="ORF">EKG35_06670</name>
</gene>
<feature type="transmembrane region" description="Helical" evidence="8">
    <location>
        <begin position="116"/>
        <end position="140"/>
    </location>
</feature>
<evidence type="ECO:0000256" key="7">
    <source>
        <dbReference type="ARBA" id="ARBA00023136"/>
    </source>
</evidence>
<keyword evidence="6 8" id="KW-1133">Transmembrane helix</keyword>
<dbReference type="RefSeq" id="WP_126293667.1">
    <property type="nucleotide sequence ID" value="NZ_RXNR01000014.1"/>
</dbReference>
<feature type="transmembrane region" description="Helical" evidence="8">
    <location>
        <begin position="147"/>
        <end position="171"/>
    </location>
</feature>
<keyword evidence="10" id="KW-1185">Reference proteome</keyword>
<comment type="subcellular location">
    <subcellularLocation>
        <location evidence="1">Cell membrane</location>
        <topology evidence="1">Multi-pass membrane protein</topology>
    </subcellularLocation>
</comment>
<dbReference type="AlphaFoldDB" id="A0A431UU69"/>
<dbReference type="CDD" id="cd06550">
    <property type="entry name" value="TM_ABC_iron-siderophores_like"/>
    <property type="match status" value="1"/>
</dbReference>
<name>A0A431UU69_9BACI</name>
<dbReference type="OrthoDB" id="9811721at2"/>
<evidence type="ECO:0000256" key="6">
    <source>
        <dbReference type="ARBA" id="ARBA00022989"/>
    </source>
</evidence>
<dbReference type="Pfam" id="PF01032">
    <property type="entry name" value="FecCD"/>
    <property type="match status" value="1"/>
</dbReference>
<dbReference type="InterPro" id="IPR000522">
    <property type="entry name" value="ABC_transptr_permease_BtuC"/>
</dbReference>
<feature type="transmembrane region" description="Helical" evidence="8">
    <location>
        <begin position="62"/>
        <end position="83"/>
    </location>
</feature>
<evidence type="ECO:0000256" key="8">
    <source>
        <dbReference type="SAM" id="Phobius"/>
    </source>
</evidence>
<comment type="caution">
    <text evidence="9">The sequence shown here is derived from an EMBL/GenBank/DDBJ whole genome shotgun (WGS) entry which is preliminary data.</text>
</comment>
<reference evidence="9 10" key="1">
    <citation type="submission" date="2018-12" db="EMBL/GenBank/DDBJ databases">
        <authorList>
            <person name="Yu L."/>
        </authorList>
    </citation>
    <scope>NUCLEOTIDE SEQUENCE [LARGE SCALE GENOMIC DNA]</scope>
    <source>
        <strain evidence="9 10">S5H2222</strain>
    </source>
</reference>
<organism evidence="9 10">
    <name type="scientific">Lysinibacillus telephonicus</name>
    <dbReference type="NCBI Taxonomy" id="1714840"/>
    <lineage>
        <taxon>Bacteria</taxon>
        <taxon>Bacillati</taxon>
        <taxon>Bacillota</taxon>
        <taxon>Bacilli</taxon>
        <taxon>Bacillales</taxon>
        <taxon>Bacillaceae</taxon>
        <taxon>Lysinibacillus</taxon>
    </lineage>
</organism>
<keyword evidence="5 8" id="KW-0812">Transmembrane</keyword>
<evidence type="ECO:0000256" key="1">
    <source>
        <dbReference type="ARBA" id="ARBA00004651"/>
    </source>
</evidence>
<evidence type="ECO:0000256" key="2">
    <source>
        <dbReference type="ARBA" id="ARBA00007935"/>
    </source>
</evidence>